<dbReference type="Gene3D" id="3.90.870.10">
    <property type="entry name" value="DHBP synthase"/>
    <property type="match status" value="1"/>
</dbReference>
<evidence type="ECO:0000256" key="3">
    <source>
        <dbReference type="ARBA" id="ARBA00012584"/>
    </source>
</evidence>
<keyword evidence="8" id="KW-0547">Nucleotide-binding</keyword>
<dbReference type="InterPro" id="IPR017945">
    <property type="entry name" value="DHBP_synth_RibB-like_a/b_dom"/>
</dbReference>
<protein>
    <recommendedName>
        <fullName evidence="10">L-threonylcarbamoyladenylate synthase</fullName>
        <ecNumber evidence="3">2.7.7.87</ecNumber>
    </recommendedName>
    <alternativeName>
        <fullName evidence="10">L-threonylcarbamoyladenylate synthase</fullName>
    </alternativeName>
</protein>
<comment type="subcellular location">
    <subcellularLocation>
        <location evidence="1">Cytoplasm</location>
    </subcellularLocation>
</comment>
<evidence type="ECO:0000256" key="7">
    <source>
        <dbReference type="ARBA" id="ARBA00022695"/>
    </source>
</evidence>
<dbReference type="GO" id="GO:0000049">
    <property type="term" value="F:tRNA binding"/>
    <property type="evidence" value="ECO:0007669"/>
    <property type="project" value="TreeGrafter"/>
</dbReference>
<dbReference type="GO" id="GO:0003725">
    <property type="term" value="F:double-stranded RNA binding"/>
    <property type="evidence" value="ECO:0007669"/>
    <property type="project" value="InterPro"/>
</dbReference>
<evidence type="ECO:0000256" key="10">
    <source>
        <dbReference type="ARBA" id="ARBA00029774"/>
    </source>
</evidence>
<accession>A0A9D1PTR7</accession>
<dbReference type="AlphaFoldDB" id="A0A9D1PTR7"/>
<dbReference type="GO" id="GO:0006450">
    <property type="term" value="P:regulation of translational fidelity"/>
    <property type="evidence" value="ECO:0007669"/>
    <property type="project" value="TreeGrafter"/>
</dbReference>
<evidence type="ECO:0000256" key="11">
    <source>
        <dbReference type="ARBA" id="ARBA00048366"/>
    </source>
</evidence>
<evidence type="ECO:0000256" key="4">
    <source>
        <dbReference type="ARBA" id="ARBA00022490"/>
    </source>
</evidence>
<dbReference type="Proteomes" id="UP000823936">
    <property type="component" value="Unassembled WGS sequence"/>
</dbReference>
<dbReference type="GO" id="GO:0005737">
    <property type="term" value="C:cytoplasm"/>
    <property type="evidence" value="ECO:0007669"/>
    <property type="project" value="UniProtKB-SubCell"/>
</dbReference>
<dbReference type="SUPFAM" id="SSF55821">
    <property type="entry name" value="YrdC/RibB"/>
    <property type="match status" value="1"/>
</dbReference>
<keyword evidence="7" id="KW-0548">Nucleotidyltransferase</keyword>
<dbReference type="EMBL" id="DXHU01000023">
    <property type="protein sequence ID" value="HIV99424.1"/>
    <property type="molecule type" value="Genomic_DNA"/>
</dbReference>
<dbReference type="Pfam" id="PF01300">
    <property type="entry name" value="Sua5_yciO_yrdC"/>
    <property type="match status" value="1"/>
</dbReference>
<evidence type="ECO:0000256" key="9">
    <source>
        <dbReference type="ARBA" id="ARBA00022840"/>
    </source>
</evidence>
<reference evidence="13" key="2">
    <citation type="submission" date="2021-04" db="EMBL/GenBank/DDBJ databases">
        <authorList>
            <person name="Gilroy R."/>
        </authorList>
    </citation>
    <scope>NUCLEOTIDE SEQUENCE</scope>
    <source>
        <strain evidence="13">Gambia11-129</strain>
    </source>
</reference>
<dbReference type="InterPro" id="IPR050156">
    <property type="entry name" value="TC-AMP_synthase_SUA5"/>
</dbReference>
<dbReference type="GO" id="GO:0061710">
    <property type="term" value="F:L-threonylcarbamoyladenylate synthase"/>
    <property type="evidence" value="ECO:0007669"/>
    <property type="project" value="UniProtKB-EC"/>
</dbReference>
<sequence length="186" mass="20860">MTTILEKDDKASLIRLLNEDKVGIFPVDTIYGLNARANEKNQEKLYEIKNRPKSKSFITLLTVSQLKASGLIVPEILYSVFPESLTVILMGKDNVTHAVRVPDDENLLSVIDETGPLFSTSVNQSGSESLLEYSTILPRYEGKVDFIVRNDEIRGGLASTLVDMSRKPYRIIRQGKYDASDLLDYS</sequence>
<comment type="caution">
    <text evidence="13">The sequence shown here is derived from an EMBL/GenBank/DDBJ whole genome shotgun (WGS) entry which is preliminary data.</text>
</comment>
<gene>
    <name evidence="13" type="ORF">IAB12_06595</name>
</gene>
<dbReference type="PANTHER" id="PTHR17490">
    <property type="entry name" value="SUA5"/>
    <property type="match status" value="1"/>
</dbReference>
<keyword evidence="4" id="KW-0963">Cytoplasm</keyword>
<organism evidence="13 14">
    <name type="scientific">Candidatus Ornithospirochaeta avicola</name>
    <dbReference type="NCBI Taxonomy" id="2840896"/>
    <lineage>
        <taxon>Bacteria</taxon>
        <taxon>Pseudomonadati</taxon>
        <taxon>Spirochaetota</taxon>
        <taxon>Spirochaetia</taxon>
        <taxon>Spirochaetales</taxon>
        <taxon>Spirochaetaceae</taxon>
        <taxon>Spirochaetaceae incertae sedis</taxon>
        <taxon>Candidatus Ornithospirochaeta</taxon>
    </lineage>
</organism>
<evidence type="ECO:0000256" key="6">
    <source>
        <dbReference type="ARBA" id="ARBA00022694"/>
    </source>
</evidence>
<comment type="catalytic activity">
    <reaction evidence="11">
        <text>L-threonine + hydrogencarbonate + ATP = L-threonylcarbamoyladenylate + diphosphate + H2O</text>
        <dbReference type="Rhea" id="RHEA:36407"/>
        <dbReference type="ChEBI" id="CHEBI:15377"/>
        <dbReference type="ChEBI" id="CHEBI:17544"/>
        <dbReference type="ChEBI" id="CHEBI:30616"/>
        <dbReference type="ChEBI" id="CHEBI:33019"/>
        <dbReference type="ChEBI" id="CHEBI:57926"/>
        <dbReference type="ChEBI" id="CHEBI:73682"/>
        <dbReference type="EC" id="2.7.7.87"/>
    </reaction>
</comment>
<keyword evidence="5" id="KW-0808">Transferase</keyword>
<evidence type="ECO:0000256" key="8">
    <source>
        <dbReference type="ARBA" id="ARBA00022741"/>
    </source>
</evidence>
<evidence type="ECO:0000313" key="14">
    <source>
        <dbReference type="Proteomes" id="UP000823936"/>
    </source>
</evidence>
<dbReference type="InterPro" id="IPR006070">
    <property type="entry name" value="Sua5-like_dom"/>
</dbReference>
<dbReference type="GO" id="GO:0005524">
    <property type="term" value="F:ATP binding"/>
    <property type="evidence" value="ECO:0007669"/>
    <property type="project" value="UniProtKB-KW"/>
</dbReference>
<evidence type="ECO:0000259" key="12">
    <source>
        <dbReference type="PROSITE" id="PS51163"/>
    </source>
</evidence>
<keyword evidence="6" id="KW-0819">tRNA processing</keyword>
<dbReference type="PROSITE" id="PS51163">
    <property type="entry name" value="YRDC"/>
    <property type="match status" value="1"/>
</dbReference>
<reference evidence="13" key="1">
    <citation type="journal article" date="2021" name="PeerJ">
        <title>Extensive microbial diversity within the chicken gut microbiome revealed by metagenomics and culture.</title>
        <authorList>
            <person name="Gilroy R."/>
            <person name="Ravi A."/>
            <person name="Getino M."/>
            <person name="Pursley I."/>
            <person name="Horton D.L."/>
            <person name="Alikhan N.F."/>
            <person name="Baker D."/>
            <person name="Gharbi K."/>
            <person name="Hall N."/>
            <person name="Watson M."/>
            <person name="Adriaenssens E.M."/>
            <person name="Foster-Nyarko E."/>
            <person name="Jarju S."/>
            <person name="Secka A."/>
            <person name="Antonio M."/>
            <person name="Oren A."/>
            <person name="Chaudhuri R.R."/>
            <person name="La Ragione R."/>
            <person name="Hildebrand F."/>
            <person name="Pallen M.J."/>
        </authorList>
    </citation>
    <scope>NUCLEOTIDE SEQUENCE</scope>
    <source>
        <strain evidence="13">Gambia11-129</strain>
    </source>
</reference>
<feature type="domain" description="YrdC-like" evidence="12">
    <location>
        <begin position="7"/>
        <end position="177"/>
    </location>
</feature>
<keyword evidence="9" id="KW-0067">ATP-binding</keyword>
<dbReference type="PANTHER" id="PTHR17490:SF16">
    <property type="entry name" value="THREONYLCARBAMOYL-AMP SYNTHASE"/>
    <property type="match status" value="1"/>
</dbReference>
<dbReference type="GO" id="GO:0008033">
    <property type="term" value="P:tRNA processing"/>
    <property type="evidence" value="ECO:0007669"/>
    <property type="project" value="UniProtKB-KW"/>
</dbReference>
<evidence type="ECO:0000313" key="13">
    <source>
        <dbReference type="EMBL" id="HIV99424.1"/>
    </source>
</evidence>
<dbReference type="EC" id="2.7.7.87" evidence="3"/>
<proteinExistence type="inferred from homology"/>
<comment type="similarity">
    <text evidence="2">Belongs to the SUA5 family.</text>
</comment>
<evidence type="ECO:0000256" key="1">
    <source>
        <dbReference type="ARBA" id="ARBA00004496"/>
    </source>
</evidence>
<name>A0A9D1PTR7_9SPIO</name>
<evidence type="ECO:0000256" key="2">
    <source>
        <dbReference type="ARBA" id="ARBA00007663"/>
    </source>
</evidence>
<evidence type="ECO:0000256" key="5">
    <source>
        <dbReference type="ARBA" id="ARBA00022679"/>
    </source>
</evidence>